<feature type="region of interest" description="Disordered" evidence="1">
    <location>
        <begin position="181"/>
        <end position="211"/>
    </location>
</feature>
<organism evidence="4 5">
    <name type="scientific">Caenorhabditis briggsae</name>
    <dbReference type="NCBI Taxonomy" id="6238"/>
    <lineage>
        <taxon>Eukaryota</taxon>
        <taxon>Metazoa</taxon>
        <taxon>Ecdysozoa</taxon>
        <taxon>Nematoda</taxon>
        <taxon>Chromadorea</taxon>
        <taxon>Rhabditida</taxon>
        <taxon>Rhabditina</taxon>
        <taxon>Rhabditomorpha</taxon>
        <taxon>Rhabditoidea</taxon>
        <taxon>Rhabditidae</taxon>
        <taxon>Peloderinae</taxon>
        <taxon>Caenorhabditis</taxon>
    </lineage>
</organism>
<dbReference type="Proteomes" id="UP000827892">
    <property type="component" value="Chromosome V"/>
</dbReference>
<evidence type="ECO:0000256" key="1">
    <source>
        <dbReference type="SAM" id="MobiDB-lite"/>
    </source>
</evidence>
<evidence type="ECO:0008006" key="6">
    <source>
        <dbReference type="Google" id="ProtNLM"/>
    </source>
</evidence>
<feature type="signal peptide" evidence="3">
    <location>
        <begin position="1"/>
        <end position="17"/>
    </location>
</feature>
<dbReference type="Pfam" id="PF17175">
    <property type="entry name" value="MOLO1"/>
    <property type="match status" value="1"/>
</dbReference>
<reference evidence="4 5" key="1">
    <citation type="submission" date="2022-02" db="EMBL/GenBank/DDBJ databases">
        <title>Chromosome-level reference genomes for two strains of Caenorhabditis briggsae: an improved platform for comparative genomics.</title>
        <authorList>
            <person name="Stevens L."/>
            <person name="Andersen E.C."/>
        </authorList>
    </citation>
    <scope>NUCLEOTIDE SEQUENCE [LARGE SCALE GENOMIC DNA]</scope>
    <source>
        <strain evidence="4">QX1410_ONT</strain>
        <tissue evidence="4">Whole-organism</tissue>
    </source>
</reference>
<evidence type="ECO:0000256" key="2">
    <source>
        <dbReference type="SAM" id="Phobius"/>
    </source>
</evidence>
<gene>
    <name evidence="4" type="ORF">L3Y34_008326</name>
</gene>
<dbReference type="PANTHER" id="PTHR33748">
    <property type="entry name" value="PROTEIN CBG04600"/>
    <property type="match status" value="1"/>
</dbReference>
<keyword evidence="2" id="KW-0812">Transmembrane</keyword>
<feature type="compositionally biased region" description="Gly residues" evidence="1">
    <location>
        <begin position="282"/>
        <end position="292"/>
    </location>
</feature>
<dbReference type="AlphaFoldDB" id="A0AAE9A4G0"/>
<evidence type="ECO:0000313" key="4">
    <source>
        <dbReference type="EMBL" id="ULT89838.1"/>
    </source>
</evidence>
<keyword evidence="2" id="KW-1133">Transmembrane helix</keyword>
<feature type="compositionally biased region" description="Gly residues" evidence="1">
    <location>
        <begin position="321"/>
        <end position="342"/>
    </location>
</feature>
<dbReference type="PANTHER" id="PTHR33748:SF6">
    <property type="entry name" value="TPM_PHOSPHATASE DOMAIN-CONTAINING PROTEIN"/>
    <property type="match status" value="1"/>
</dbReference>
<dbReference type="Gene3D" id="3.10.310.50">
    <property type="match status" value="1"/>
</dbReference>
<feature type="chain" id="PRO_5041988696" description="TPM domain-containing protein" evidence="3">
    <location>
        <begin position="18"/>
        <end position="378"/>
    </location>
</feature>
<dbReference type="EMBL" id="CP090895">
    <property type="protein sequence ID" value="ULT89838.1"/>
    <property type="molecule type" value="Genomic_DNA"/>
</dbReference>
<keyword evidence="2" id="KW-0472">Membrane</keyword>
<proteinExistence type="predicted"/>
<dbReference type="GO" id="GO:0005892">
    <property type="term" value="C:acetylcholine-gated channel complex"/>
    <property type="evidence" value="ECO:0007669"/>
    <property type="project" value="InterPro"/>
</dbReference>
<evidence type="ECO:0000313" key="5">
    <source>
        <dbReference type="Proteomes" id="UP000827892"/>
    </source>
</evidence>
<dbReference type="RefSeq" id="XP_002636989.2">
    <property type="nucleotide sequence ID" value="XM_002636943.2"/>
</dbReference>
<feature type="compositionally biased region" description="Gly residues" evidence="1">
    <location>
        <begin position="196"/>
        <end position="210"/>
    </location>
</feature>
<accession>A0AAE9A4G0</accession>
<protein>
    <recommendedName>
        <fullName evidence="6">TPM domain-containing protein</fullName>
    </recommendedName>
</protein>
<feature type="region of interest" description="Disordered" evidence="1">
    <location>
        <begin position="253"/>
        <end position="292"/>
    </location>
</feature>
<feature type="region of interest" description="Disordered" evidence="1">
    <location>
        <begin position="321"/>
        <end position="378"/>
    </location>
</feature>
<feature type="compositionally biased region" description="Polar residues" evidence="1">
    <location>
        <begin position="183"/>
        <end position="193"/>
    </location>
</feature>
<dbReference type="KEGG" id="cbr:CBG_29112"/>
<name>A0AAE9A4G0_CAEBR</name>
<dbReference type="OMA" id="IPLLCCC"/>
<keyword evidence="3" id="KW-0732">Signal</keyword>
<dbReference type="InterPro" id="IPR033438">
    <property type="entry name" value="MOLO1"/>
</dbReference>
<evidence type="ECO:0000256" key="3">
    <source>
        <dbReference type="SAM" id="SignalP"/>
    </source>
</evidence>
<sequence>MSWLLFFLLVFPNFIFATEWDAYNFPNPTAGQFQECKMRTTANICDPDGVLTEQSRYRLDHDLKQLESRTRQDNARTFCDKKGVTAAMAVAKHVKGGTTEAVENMANDMLRKWTLDPQCKKAVVIVVSTDDMKFWVARDDKVPVYADEFTQIFMQQKSLFQQKNYQQALTNILQATWDKALSKQGSPRQPTNRGNQGPGNQGPGSGGKPSGGFKMPSIPGWFWLLLIGVIIPTLCCCCCIYCCCCRGRGGGGGGGNQSRQQVPTDPYGGGGGGYPQPPPQPQGGGGGGGAGGMFRNILSSGGGAAAGSMLGRFLSNRGGGGGGGGMGSGNRGYGYQGSGGNQGNNQDQPVYDDNNGQGGGGLYPSQEVKDRGGGGSWA</sequence>
<feature type="transmembrane region" description="Helical" evidence="2">
    <location>
        <begin position="221"/>
        <end position="244"/>
    </location>
</feature>